<organism evidence="1 2">
    <name type="scientific">Spongiibacter thalassae</name>
    <dbReference type="NCBI Taxonomy" id="2721624"/>
    <lineage>
        <taxon>Bacteria</taxon>
        <taxon>Pseudomonadati</taxon>
        <taxon>Pseudomonadota</taxon>
        <taxon>Gammaproteobacteria</taxon>
        <taxon>Cellvibrionales</taxon>
        <taxon>Spongiibacteraceae</taxon>
        <taxon>Spongiibacter</taxon>
    </lineage>
</organism>
<accession>A0ABX1GJD1</accession>
<dbReference type="RefSeq" id="WP_168451093.1">
    <property type="nucleotide sequence ID" value="NZ_JAAWWK010000005.1"/>
</dbReference>
<keyword evidence="2" id="KW-1185">Reference proteome</keyword>
<evidence type="ECO:0000313" key="2">
    <source>
        <dbReference type="Proteomes" id="UP000765845"/>
    </source>
</evidence>
<evidence type="ECO:0000313" key="1">
    <source>
        <dbReference type="EMBL" id="NKI18562.1"/>
    </source>
</evidence>
<sequence length="56" mass="6404">MLVVEIVLNGFMNAKRCPTFRDARGTFDRDAIRDYFAHLGYQVGEVRAIAEISQLE</sequence>
<name>A0ABX1GJD1_9GAMM</name>
<protein>
    <submittedName>
        <fullName evidence="1">Uncharacterized protein</fullName>
    </submittedName>
</protein>
<dbReference type="EMBL" id="JAAWWK010000005">
    <property type="protein sequence ID" value="NKI18562.1"/>
    <property type="molecule type" value="Genomic_DNA"/>
</dbReference>
<reference evidence="1 2" key="1">
    <citation type="submission" date="2020-04" db="EMBL/GenBank/DDBJ databases">
        <authorList>
            <person name="Yoon J."/>
        </authorList>
    </citation>
    <scope>NUCLEOTIDE SEQUENCE [LARGE SCALE GENOMIC DNA]</scope>
    <source>
        <strain evidence="1 2">KMU-166</strain>
    </source>
</reference>
<proteinExistence type="predicted"/>
<dbReference type="Proteomes" id="UP000765845">
    <property type="component" value="Unassembled WGS sequence"/>
</dbReference>
<gene>
    <name evidence="1" type="ORF">HCU74_14185</name>
</gene>
<comment type="caution">
    <text evidence="1">The sequence shown here is derived from an EMBL/GenBank/DDBJ whole genome shotgun (WGS) entry which is preliminary data.</text>
</comment>